<comment type="caution">
    <text evidence="1">The sequence shown here is derived from an EMBL/GenBank/DDBJ whole genome shotgun (WGS) entry which is preliminary data.</text>
</comment>
<gene>
    <name evidence="1" type="ORF">LEP1GSC079_3365</name>
</gene>
<sequence>MNALSNSVLASTVARQIAFYNKLNSRKDFVFQREPLTC</sequence>
<evidence type="ECO:0000313" key="2">
    <source>
        <dbReference type="Proteomes" id="UP000012164"/>
    </source>
</evidence>
<organism evidence="1 2">
    <name type="scientific">Leptospira interrogans str. FPW1039</name>
    <dbReference type="NCBI Taxonomy" id="1193040"/>
    <lineage>
        <taxon>Bacteria</taxon>
        <taxon>Pseudomonadati</taxon>
        <taxon>Spirochaetota</taxon>
        <taxon>Spirochaetia</taxon>
        <taxon>Leptospirales</taxon>
        <taxon>Leptospiraceae</taxon>
        <taxon>Leptospira</taxon>
    </lineage>
</organism>
<protein>
    <submittedName>
        <fullName evidence="1">Uncharacterized protein</fullName>
    </submittedName>
</protein>
<dbReference type="AlphaFoldDB" id="A0A0F6IHD1"/>
<dbReference type="EMBL" id="AKWR02000084">
    <property type="protein sequence ID" value="EMJ37456.1"/>
    <property type="molecule type" value="Genomic_DNA"/>
</dbReference>
<reference evidence="1 2" key="1">
    <citation type="submission" date="2013-01" db="EMBL/GenBank/DDBJ databases">
        <authorList>
            <person name="Harkins D.M."/>
            <person name="Durkin A.S."/>
            <person name="Brinkac L.M."/>
            <person name="Haft D.H."/>
            <person name="Selengut J.D."/>
            <person name="Sanka R."/>
            <person name="DePew J."/>
            <person name="Purushe J."/>
            <person name="Peacock S.J."/>
            <person name="Thaipadungpanit J."/>
            <person name="Wuthiekanun V.W."/>
            <person name="Day N.P."/>
            <person name="Vinetz J.M."/>
            <person name="Sutton G.G."/>
            <person name="Nierman W.C."/>
            <person name="Fouts D.E."/>
        </authorList>
    </citation>
    <scope>NUCLEOTIDE SEQUENCE [LARGE SCALE GENOMIC DNA]</scope>
    <source>
        <strain evidence="1 2">FPW1039</strain>
    </source>
</reference>
<name>A0A0F6IHD1_LEPIR</name>
<accession>A0A0F6IHD1</accession>
<evidence type="ECO:0000313" key="1">
    <source>
        <dbReference type="EMBL" id="EMJ37456.1"/>
    </source>
</evidence>
<dbReference type="Proteomes" id="UP000012164">
    <property type="component" value="Unassembled WGS sequence"/>
</dbReference>
<proteinExistence type="predicted"/>